<dbReference type="EMBL" id="QGMG01000019">
    <property type="protein sequence ID" value="TVY58944.1"/>
    <property type="molecule type" value="Genomic_DNA"/>
</dbReference>
<evidence type="ECO:0000313" key="3">
    <source>
        <dbReference type="Proteomes" id="UP000481288"/>
    </source>
</evidence>
<dbReference type="InterPro" id="IPR029058">
    <property type="entry name" value="AB_hydrolase_fold"/>
</dbReference>
<protein>
    <recommendedName>
        <fullName evidence="1">AB hydrolase-1 domain-containing protein</fullName>
    </recommendedName>
</protein>
<dbReference type="OrthoDB" id="408373at2759"/>
<reference evidence="2 3" key="1">
    <citation type="submission" date="2018-05" db="EMBL/GenBank/DDBJ databases">
        <title>Whole genome sequencing for identification of molecular markers to develop diagnostic detection tools for the regulated plant pathogen Lachnellula willkommii.</title>
        <authorList>
            <person name="Giroux E."/>
            <person name="Bilodeau G."/>
        </authorList>
    </citation>
    <scope>NUCLEOTIDE SEQUENCE [LARGE SCALE GENOMIC DNA]</scope>
    <source>
        <strain evidence="2 3">CBS 625.97</strain>
    </source>
</reference>
<feature type="domain" description="AB hydrolase-1" evidence="1">
    <location>
        <begin position="9"/>
        <end position="252"/>
    </location>
</feature>
<dbReference type="AlphaFoldDB" id="A0A7D8Z191"/>
<proteinExistence type="predicted"/>
<dbReference type="PANTHER" id="PTHR37017">
    <property type="entry name" value="AB HYDROLASE-1 DOMAIN-CONTAINING PROTEIN-RELATED"/>
    <property type="match status" value="1"/>
</dbReference>
<dbReference type="SUPFAM" id="SSF53474">
    <property type="entry name" value="alpha/beta-Hydrolases"/>
    <property type="match status" value="1"/>
</dbReference>
<dbReference type="PANTHER" id="PTHR37017:SF8">
    <property type="entry name" value="AB HYDROLASE-1 DOMAIN-CONTAINING PROTEIN"/>
    <property type="match status" value="1"/>
</dbReference>
<sequence length="262" mass="27778">MASKPTVALVPGAWHTPVHFDILISFLDAEGYPTVSKQLPSVDTATPATTTSEGDSQFIIDQVLTPLLDDGKDVVLVAHSYGGCPAGAAANGLSKGERTAAGKKGGIIGLIWIAAYIAPSNVSVYTLASMYEASGKVKDWIEHDTPSAGYNIPKTIKMKEVFYNDIPDAIANVAIEEVKKISVTAVSTGASTPGWANPGYQGRLAYVRTALDNAITAFAQDDMMQRSGVTWDVHAFNTSHSPFLSQPQALAQTIHTLAKAWS</sequence>
<dbReference type="Gene3D" id="3.40.50.1820">
    <property type="entry name" value="alpha/beta hydrolase"/>
    <property type="match status" value="1"/>
</dbReference>
<keyword evidence="3" id="KW-1185">Reference proteome</keyword>
<dbReference type="InterPro" id="IPR000073">
    <property type="entry name" value="AB_hydrolase_1"/>
</dbReference>
<dbReference type="Proteomes" id="UP000481288">
    <property type="component" value="Unassembled WGS sequence"/>
</dbReference>
<dbReference type="InterPro" id="IPR052897">
    <property type="entry name" value="Sec-Metab_Biosynth_Hydrolase"/>
</dbReference>
<evidence type="ECO:0000313" key="2">
    <source>
        <dbReference type="EMBL" id="TVY58944.1"/>
    </source>
</evidence>
<organism evidence="2 3">
    <name type="scientific">Lachnellula cervina</name>
    <dbReference type="NCBI Taxonomy" id="1316786"/>
    <lineage>
        <taxon>Eukaryota</taxon>
        <taxon>Fungi</taxon>
        <taxon>Dikarya</taxon>
        <taxon>Ascomycota</taxon>
        <taxon>Pezizomycotina</taxon>
        <taxon>Leotiomycetes</taxon>
        <taxon>Helotiales</taxon>
        <taxon>Lachnaceae</taxon>
        <taxon>Lachnellula</taxon>
    </lineage>
</organism>
<comment type="caution">
    <text evidence="2">The sequence shown here is derived from an EMBL/GenBank/DDBJ whole genome shotgun (WGS) entry which is preliminary data.</text>
</comment>
<accession>A0A7D8Z191</accession>
<name>A0A7D8Z191_9HELO</name>
<evidence type="ECO:0000259" key="1">
    <source>
        <dbReference type="Pfam" id="PF12697"/>
    </source>
</evidence>
<gene>
    <name evidence="2" type="ORF">LCER1_G001509</name>
</gene>
<dbReference type="Pfam" id="PF12697">
    <property type="entry name" value="Abhydrolase_6"/>
    <property type="match status" value="1"/>
</dbReference>